<proteinExistence type="predicted"/>
<protein>
    <recommendedName>
        <fullName evidence="5">Secreted protein</fullName>
    </recommendedName>
</protein>
<dbReference type="HOGENOM" id="CLU_2560322_0_0_1"/>
<evidence type="ECO:0000256" key="2">
    <source>
        <dbReference type="SAM" id="SignalP"/>
    </source>
</evidence>
<evidence type="ECO:0000256" key="1">
    <source>
        <dbReference type="SAM" id="MobiDB-lite"/>
    </source>
</evidence>
<keyword evidence="4" id="KW-1185">Reference proteome</keyword>
<dbReference type="Proteomes" id="UP000008068">
    <property type="component" value="Unassembled WGS sequence"/>
</dbReference>
<dbReference type="AlphaFoldDB" id="G0P3F3"/>
<evidence type="ECO:0000313" key="4">
    <source>
        <dbReference type="Proteomes" id="UP000008068"/>
    </source>
</evidence>
<feature type="region of interest" description="Disordered" evidence="1">
    <location>
        <begin position="52"/>
        <end position="82"/>
    </location>
</feature>
<organism evidence="4">
    <name type="scientific">Caenorhabditis brenneri</name>
    <name type="common">Nematode worm</name>
    <dbReference type="NCBI Taxonomy" id="135651"/>
    <lineage>
        <taxon>Eukaryota</taxon>
        <taxon>Metazoa</taxon>
        <taxon>Ecdysozoa</taxon>
        <taxon>Nematoda</taxon>
        <taxon>Chromadorea</taxon>
        <taxon>Rhabditida</taxon>
        <taxon>Rhabditina</taxon>
        <taxon>Rhabditomorpha</taxon>
        <taxon>Rhabditoidea</taxon>
        <taxon>Rhabditidae</taxon>
        <taxon>Peloderinae</taxon>
        <taxon>Caenorhabditis</taxon>
    </lineage>
</organism>
<sequence>MTLRPKLLLALALLLAFWPLLLGAPLAPPTDCSMPALAALVMTTVAPPTVSATWDAPPTQSPAPIVEEEPCEVDVDDVPLLT</sequence>
<feature type="chain" id="PRO_5003406704" description="Secreted protein" evidence="2">
    <location>
        <begin position="24"/>
        <end position="82"/>
    </location>
</feature>
<dbReference type="EMBL" id="GL380042">
    <property type="protein sequence ID" value="EGT43946.1"/>
    <property type="molecule type" value="Genomic_DNA"/>
</dbReference>
<dbReference type="InParanoid" id="G0P3F3"/>
<accession>G0P3F3</accession>
<name>G0P3F3_CAEBE</name>
<reference evidence="4" key="1">
    <citation type="submission" date="2011-07" db="EMBL/GenBank/DDBJ databases">
        <authorList>
            <consortium name="Caenorhabditis brenneri Sequencing and Analysis Consortium"/>
            <person name="Wilson R.K."/>
        </authorList>
    </citation>
    <scope>NUCLEOTIDE SEQUENCE [LARGE SCALE GENOMIC DNA]</scope>
    <source>
        <strain evidence="4">PB2801</strain>
    </source>
</reference>
<evidence type="ECO:0000313" key="3">
    <source>
        <dbReference type="EMBL" id="EGT43946.1"/>
    </source>
</evidence>
<evidence type="ECO:0008006" key="5">
    <source>
        <dbReference type="Google" id="ProtNLM"/>
    </source>
</evidence>
<feature type="compositionally biased region" description="Acidic residues" evidence="1">
    <location>
        <begin position="66"/>
        <end position="82"/>
    </location>
</feature>
<feature type="signal peptide" evidence="2">
    <location>
        <begin position="1"/>
        <end position="23"/>
    </location>
</feature>
<keyword evidence="2" id="KW-0732">Signal</keyword>
<gene>
    <name evidence="3" type="ORF">CAEBREN_25201</name>
</gene>